<reference evidence="1 2" key="1">
    <citation type="submission" date="2019-08" db="EMBL/GenBank/DDBJ databases">
        <authorList>
            <person name="Shi S."/>
        </authorList>
    </citation>
    <scope>NUCLEOTIDE SEQUENCE [LARGE SCALE GENOMIC DNA]</scope>
    <source>
        <strain evidence="1 2">GY10130</strain>
    </source>
</reference>
<proteinExistence type="predicted"/>
<protein>
    <submittedName>
        <fullName evidence="1">Four helix bundle protein</fullName>
    </submittedName>
</protein>
<gene>
    <name evidence="1" type="ORF">FVR03_10415</name>
</gene>
<dbReference type="Gene3D" id="1.20.1440.60">
    <property type="entry name" value="23S rRNA-intervening sequence"/>
    <property type="match status" value="1"/>
</dbReference>
<dbReference type="Proteomes" id="UP000321926">
    <property type="component" value="Unassembled WGS sequence"/>
</dbReference>
<dbReference type="AlphaFoldDB" id="A0A5C8K8J0"/>
<evidence type="ECO:0000313" key="1">
    <source>
        <dbReference type="EMBL" id="TXK46771.1"/>
    </source>
</evidence>
<dbReference type="InterPro" id="IPR036583">
    <property type="entry name" value="23S_rRNA_IVS_sf"/>
</dbReference>
<dbReference type="Pfam" id="PF05635">
    <property type="entry name" value="23S_rRNA_IVP"/>
    <property type="match status" value="1"/>
</dbReference>
<keyword evidence="2" id="KW-1185">Reference proteome</keyword>
<dbReference type="NCBIfam" id="TIGR02436">
    <property type="entry name" value="four helix bundle protein"/>
    <property type="match status" value="1"/>
</dbReference>
<sequence length="72" mass="8566">MAKGFGRHGKKEKVQFFRYARGSVYECLDWNEKCRVRKLLTQEDYTYVFSVLQNSPKMLNSLIKVTNMNLQQ</sequence>
<dbReference type="EMBL" id="VRTY01000033">
    <property type="protein sequence ID" value="TXK46771.1"/>
    <property type="molecule type" value="Genomic_DNA"/>
</dbReference>
<evidence type="ECO:0000313" key="2">
    <source>
        <dbReference type="Proteomes" id="UP000321926"/>
    </source>
</evidence>
<dbReference type="SUPFAM" id="SSF158446">
    <property type="entry name" value="IVS-encoded protein-like"/>
    <property type="match status" value="1"/>
</dbReference>
<name>A0A5C8K8J0_9BACT</name>
<dbReference type="RefSeq" id="WP_147921711.1">
    <property type="nucleotide sequence ID" value="NZ_VRTY01000033.1"/>
</dbReference>
<accession>A0A5C8K8J0</accession>
<comment type="caution">
    <text evidence="1">The sequence shown here is derived from an EMBL/GenBank/DDBJ whole genome shotgun (WGS) entry which is preliminary data.</text>
</comment>
<dbReference type="OrthoDB" id="9811959at2"/>
<organism evidence="1 2">
    <name type="scientific">Pontibacter qinzhouensis</name>
    <dbReference type="NCBI Taxonomy" id="2603253"/>
    <lineage>
        <taxon>Bacteria</taxon>
        <taxon>Pseudomonadati</taxon>
        <taxon>Bacteroidota</taxon>
        <taxon>Cytophagia</taxon>
        <taxon>Cytophagales</taxon>
        <taxon>Hymenobacteraceae</taxon>
        <taxon>Pontibacter</taxon>
    </lineage>
</organism>
<dbReference type="InterPro" id="IPR012657">
    <property type="entry name" value="23S_rRNA-intervening_sequence"/>
</dbReference>